<keyword evidence="2" id="KW-1185">Reference proteome</keyword>
<dbReference type="AlphaFoldDB" id="A0A1Y2GZ52"/>
<accession>A0A1Y2GZ52</accession>
<dbReference type="GO" id="GO:0009691">
    <property type="term" value="P:cytokinin biosynthetic process"/>
    <property type="evidence" value="ECO:0007669"/>
    <property type="project" value="InterPro"/>
</dbReference>
<dbReference type="InterPro" id="IPR005269">
    <property type="entry name" value="LOG"/>
</dbReference>
<dbReference type="GO" id="GO:0005829">
    <property type="term" value="C:cytosol"/>
    <property type="evidence" value="ECO:0007669"/>
    <property type="project" value="TreeGrafter"/>
</dbReference>
<dbReference type="SUPFAM" id="SSF102405">
    <property type="entry name" value="MCP/YpsA-like"/>
    <property type="match status" value="1"/>
</dbReference>
<dbReference type="GeneID" id="33569295"/>
<evidence type="ECO:0000313" key="2">
    <source>
        <dbReference type="Proteomes" id="UP000193648"/>
    </source>
</evidence>
<dbReference type="NCBIfam" id="TIGR00730">
    <property type="entry name" value="Rossman fold protein, TIGR00730 family"/>
    <property type="match status" value="1"/>
</dbReference>
<dbReference type="PANTHER" id="PTHR31223">
    <property type="entry name" value="LOG FAMILY PROTEIN YJL055W"/>
    <property type="match status" value="1"/>
</dbReference>
<comment type="caution">
    <text evidence="1">The sequence shown here is derived from an EMBL/GenBank/DDBJ whole genome shotgun (WGS) entry which is preliminary data.</text>
</comment>
<dbReference type="Gene3D" id="3.40.50.450">
    <property type="match status" value="1"/>
</dbReference>
<dbReference type="RefSeq" id="XP_021885282.1">
    <property type="nucleotide sequence ID" value="XM_022027452.1"/>
</dbReference>
<dbReference type="EMBL" id="MCFF01000003">
    <property type="protein sequence ID" value="ORZ27579.1"/>
    <property type="molecule type" value="Genomic_DNA"/>
</dbReference>
<dbReference type="GO" id="GO:0014074">
    <property type="term" value="P:response to purine-containing compound"/>
    <property type="evidence" value="ECO:0007669"/>
    <property type="project" value="EnsemblFungi"/>
</dbReference>
<dbReference type="GO" id="GO:0016799">
    <property type="term" value="F:hydrolase activity, hydrolyzing N-glycosyl compounds"/>
    <property type="evidence" value="ECO:0007669"/>
    <property type="project" value="TreeGrafter"/>
</dbReference>
<proteinExistence type="predicted"/>
<organism evidence="1 2">
    <name type="scientific">Lobosporangium transversale</name>
    <dbReference type="NCBI Taxonomy" id="64571"/>
    <lineage>
        <taxon>Eukaryota</taxon>
        <taxon>Fungi</taxon>
        <taxon>Fungi incertae sedis</taxon>
        <taxon>Mucoromycota</taxon>
        <taxon>Mortierellomycotina</taxon>
        <taxon>Mortierellomycetes</taxon>
        <taxon>Mortierellales</taxon>
        <taxon>Mortierellaceae</taxon>
        <taxon>Lobosporangium</taxon>
    </lineage>
</organism>
<sequence length="224" mass="24850">MANNDVSVQATTASPTRMITVFCGSSPGRDPDYIKMAKELGREMLKRNYGLVYGGGSYGLMGAIAQTIHEGGGKVIGIIPGALKKVERPEIPDVDNQKVFGEEIIVQDMHTRKAMMNKLSSGFITMPGGYGTMEELLEITTWSQLSIHDKPVVLFNMKGYFEHLLKFIQHSVEEKFVVDWSADIIAAGTTAEEVLDKLEAYKPPVSRYALKWDDTDATHKEDFV</sequence>
<dbReference type="Proteomes" id="UP000193648">
    <property type="component" value="Unassembled WGS sequence"/>
</dbReference>
<dbReference type="Pfam" id="PF03641">
    <property type="entry name" value="Lysine_decarbox"/>
    <property type="match status" value="1"/>
</dbReference>
<dbReference type="STRING" id="64571.A0A1Y2GZ52"/>
<evidence type="ECO:0000313" key="1">
    <source>
        <dbReference type="EMBL" id="ORZ27579.1"/>
    </source>
</evidence>
<dbReference type="PANTHER" id="PTHR31223:SF70">
    <property type="entry name" value="LOG FAMILY PROTEIN YJL055W"/>
    <property type="match status" value="1"/>
</dbReference>
<name>A0A1Y2GZ52_9FUNG</name>
<dbReference type="InterPro" id="IPR031100">
    <property type="entry name" value="LOG_fam"/>
</dbReference>
<evidence type="ECO:0008006" key="3">
    <source>
        <dbReference type="Google" id="ProtNLM"/>
    </source>
</evidence>
<reference evidence="1 2" key="1">
    <citation type="submission" date="2016-07" db="EMBL/GenBank/DDBJ databases">
        <title>Pervasive Adenine N6-methylation of Active Genes in Fungi.</title>
        <authorList>
            <consortium name="DOE Joint Genome Institute"/>
            <person name="Mondo S.J."/>
            <person name="Dannebaum R.O."/>
            <person name="Kuo R.C."/>
            <person name="Labutti K."/>
            <person name="Haridas S."/>
            <person name="Kuo A."/>
            <person name="Salamov A."/>
            <person name="Ahrendt S.R."/>
            <person name="Lipzen A."/>
            <person name="Sullivan W."/>
            <person name="Andreopoulos W.B."/>
            <person name="Clum A."/>
            <person name="Lindquist E."/>
            <person name="Daum C."/>
            <person name="Ramamoorthy G.K."/>
            <person name="Gryganskyi A."/>
            <person name="Culley D."/>
            <person name="Magnuson J.K."/>
            <person name="James T.Y."/>
            <person name="O'Malley M.A."/>
            <person name="Stajich J.E."/>
            <person name="Spatafora J.W."/>
            <person name="Visel A."/>
            <person name="Grigoriev I.V."/>
        </authorList>
    </citation>
    <scope>NUCLEOTIDE SEQUENCE [LARGE SCALE GENOMIC DNA]</scope>
    <source>
        <strain evidence="1 2">NRRL 3116</strain>
    </source>
</reference>
<gene>
    <name evidence="1" type="ORF">BCR41DRAFT_383355</name>
</gene>
<protein>
    <recommendedName>
        <fullName evidence="3">Cytokinin riboside 5'-monophosphate phosphoribohydrolase</fullName>
    </recommendedName>
</protein>
<dbReference type="InParanoid" id="A0A1Y2GZ52"/>
<dbReference type="OrthoDB" id="414463at2759"/>